<reference evidence="3" key="1">
    <citation type="journal article" date="2014" name="Int. J. Syst. Evol. Microbiol.">
        <title>Complete genome sequence of Corynebacterium casei LMG S-19264T (=DSM 44701T), isolated from a smear-ripened cheese.</title>
        <authorList>
            <consortium name="US DOE Joint Genome Institute (JGI-PGF)"/>
            <person name="Walter F."/>
            <person name="Albersmeier A."/>
            <person name="Kalinowski J."/>
            <person name="Ruckert C."/>
        </authorList>
    </citation>
    <scope>NUCLEOTIDE SEQUENCE</scope>
    <source>
        <strain evidence="3">KCTC 32513</strain>
    </source>
</reference>
<evidence type="ECO:0000256" key="1">
    <source>
        <dbReference type="SAM" id="MobiDB-lite"/>
    </source>
</evidence>
<dbReference type="PANTHER" id="PTHR35458">
    <property type="entry name" value="SLR0755 PROTEIN"/>
    <property type="match status" value="1"/>
</dbReference>
<feature type="compositionally biased region" description="Basic and acidic residues" evidence="1">
    <location>
        <begin position="170"/>
        <end position="183"/>
    </location>
</feature>
<accession>A0A8J3CQI1</accession>
<dbReference type="PANTHER" id="PTHR35458:SF2">
    <property type="entry name" value="SLR0755 PROTEIN"/>
    <property type="match status" value="1"/>
</dbReference>
<dbReference type="GO" id="GO:0004540">
    <property type="term" value="F:RNA nuclease activity"/>
    <property type="evidence" value="ECO:0007669"/>
    <property type="project" value="InterPro"/>
</dbReference>
<gene>
    <name evidence="3" type="ORF">GCM10009069_13800</name>
</gene>
<feature type="compositionally biased region" description="Acidic residues" evidence="1">
    <location>
        <begin position="184"/>
        <end position="207"/>
    </location>
</feature>
<dbReference type="InterPro" id="IPR021139">
    <property type="entry name" value="NYN"/>
</dbReference>
<feature type="domain" description="NYN" evidence="2">
    <location>
        <begin position="8"/>
        <end position="166"/>
    </location>
</feature>
<protein>
    <submittedName>
        <fullName evidence="3">NYN domain-containing protein</fullName>
    </submittedName>
</protein>
<evidence type="ECO:0000313" key="3">
    <source>
        <dbReference type="EMBL" id="GHA91827.1"/>
    </source>
</evidence>
<evidence type="ECO:0000259" key="2">
    <source>
        <dbReference type="Pfam" id="PF01936"/>
    </source>
</evidence>
<feature type="region of interest" description="Disordered" evidence="1">
    <location>
        <begin position="170"/>
        <end position="207"/>
    </location>
</feature>
<reference evidence="3" key="2">
    <citation type="submission" date="2020-09" db="EMBL/GenBank/DDBJ databases">
        <authorList>
            <person name="Sun Q."/>
            <person name="Kim S."/>
        </authorList>
    </citation>
    <scope>NUCLEOTIDE SEQUENCE</scope>
    <source>
        <strain evidence="3">KCTC 32513</strain>
    </source>
</reference>
<sequence length="207" mass="23813">MIFHPNEKLAIFVDGANFYSTAKSLDFDIDYKNLLNYFSAKGRMIKAYYFTALKEHDDFSPLRPLLDWLDYNGFHIITKKAKTFTDRDGRTRIKGDMDVEIVVRMMEMAAHVDHMLLFSGDGDFRAAVEAVQNLGVRVTVVSSLVIKPALLADELRRQADNFIEIDDLEREVGRPKRDRPSYKDEDDFEGGEYDDENDGNADDFGYD</sequence>
<dbReference type="Pfam" id="PF01936">
    <property type="entry name" value="NYN"/>
    <property type="match status" value="1"/>
</dbReference>
<name>A0A8J3CQI1_9PROT</name>
<dbReference type="AlphaFoldDB" id="A0A8J3CQI1"/>
<dbReference type="InterPro" id="IPR047140">
    <property type="entry name" value="LabA"/>
</dbReference>
<dbReference type="EMBL" id="BMZH01000004">
    <property type="protein sequence ID" value="GHA91827.1"/>
    <property type="molecule type" value="Genomic_DNA"/>
</dbReference>
<keyword evidence="4" id="KW-1185">Reference proteome</keyword>
<dbReference type="RefSeq" id="WP_189496778.1">
    <property type="nucleotide sequence ID" value="NZ_BMZH01000004.1"/>
</dbReference>
<dbReference type="CDD" id="cd10911">
    <property type="entry name" value="PIN_LabA"/>
    <property type="match status" value="1"/>
</dbReference>
<comment type="caution">
    <text evidence="3">The sequence shown here is derived from an EMBL/GenBank/DDBJ whole genome shotgun (WGS) entry which is preliminary data.</text>
</comment>
<evidence type="ECO:0000313" key="4">
    <source>
        <dbReference type="Proteomes" id="UP000634004"/>
    </source>
</evidence>
<dbReference type="Gene3D" id="3.40.50.1010">
    <property type="entry name" value="5'-nuclease"/>
    <property type="match status" value="1"/>
</dbReference>
<proteinExistence type="predicted"/>
<organism evidence="3 4">
    <name type="scientific">Algimonas arctica</name>
    <dbReference type="NCBI Taxonomy" id="1479486"/>
    <lineage>
        <taxon>Bacteria</taxon>
        <taxon>Pseudomonadati</taxon>
        <taxon>Pseudomonadota</taxon>
        <taxon>Alphaproteobacteria</taxon>
        <taxon>Maricaulales</taxon>
        <taxon>Robiginitomaculaceae</taxon>
        <taxon>Algimonas</taxon>
    </lineage>
</organism>
<dbReference type="Proteomes" id="UP000634004">
    <property type="component" value="Unassembled WGS sequence"/>
</dbReference>